<keyword evidence="2" id="KW-1185">Reference proteome</keyword>
<dbReference type="Proteomes" id="UP001271890">
    <property type="component" value="Unassembled WGS sequence"/>
</dbReference>
<accession>A0ABU4S5T9</accession>
<proteinExistence type="predicted"/>
<reference evidence="2" key="1">
    <citation type="journal article" date="2024" name="Toxins">
        <title>Genome Sequence Analysis of Native Xenorhabdus Strains Isolated from Entomopathogenic Nematodes in Argentina.</title>
        <authorList>
            <person name="Palma L."/>
            <person name="Frizzo L."/>
            <person name="Kaiser S."/>
            <person name="Berry C."/>
            <person name="Caballero P."/>
            <person name="Bode H.B."/>
            <person name="Del Valle E.E."/>
        </authorList>
    </citation>
    <scope>NUCLEOTIDE SEQUENCE [LARGE SCALE GENOMIC DNA]</scope>
    <source>
        <strain evidence="2">12</strain>
    </source>
</reference>
<organism evidence="1 2">
    <name type="scientific">Xenorhabdus santafensis</name>
    <dbReference type="NCBI Taxonomy" id="2582833"/>
    <lineage>
        <taxon>Bacteria</taxon>
        <taxon>Pseudomonadati</taxon>
        <taxon>Pseudomonadota</taxon>
        <taxon>Gammaproteobacteria</taxon>
        <taxon>Enterobacterales</taxon>
        <taxon>Morganellaceae</taxon>
        <taxon>Xenorhabdus</taxon>
    </lineage>
</organism>
<comment type="caution">
    <text evidence="1">The sequence shown here is derived from an EMBL/GenBank/DDBJ whole genome shotgun (WGS) entry which is preliminary data.</text>
</comment>
<name>A0ABU4S5T9_9GAMM</name>
<evidence type="ECO:0000313" key="2">
    <source>
        <dbReference type="Proteomes" id="UP001271890"/>
    </source>
</evidence>
<sequence length="89" mass="10692">MEEVLKKFDSWLKVDTWHTGHPLDEERFLKSAYSALMAKRDLHSETLREYIVNYVNEFSKLNERFLEERADEYASKFDVLSEFVRVNSL</sequence>
<gene>
    <name evidence="1" type="ORF">FE392_01400</name>
</gene>
<dbReference type="EMBL" id="VCDN01000007">
    <property type="protein sequence ID" value="MDX7985994.1"/>
    <property type="molecule type" value="Genomic_DNA"/>
</dbReference>
<dbReference type="RefSeq" id="WP_319928447.1">
    <property type="nucleotide sequence ID" value="NZ_VCDN01000007.1"/>
</dbReference>
<evidence type="ECO:0000313" key="1">
    <source>
        <dbReference type="EMBL" id="MDX7985994.1"/>
    </source>
</evidence>
<protein>
    <submittedName>
        <fullName evidence="1">Uncharacterized protein</fullName>
    </submittedName>
</protein>